<feature type="chain" id="PRO_5019766478" description="Sushi domain-containing protein" evidence="9">
    <location>
        <begin position="21"/>
        <end position="370"/>
    </location>
</feature>
<dbReference type="Proteomes" id="UP000295192">
    <property type="component" value="Unassembled WGS sequence"/>
</dbReference>
<keyword evidence="5" id="KW-0472">Membrane</keyword>
<feature type="signal peptide" evidence="9">
    <location>
        <begin position="1"/>
        <end position="20"/>
    </location>
</feature>
<keyword evidence="8" id="KW-0768">Sushi</keyword>
<keyword evidence="12" id="KW-1185">Reference proteome</keyword>
<gene>
    <name evidence="11" type="ORF">AWZ03_014730</name>
</gene>
<dbReference type="OMA" id="NWYNNET"/>
<sequence length="370" mass="42151">MYRGLLLVHTVLVFFTIKSATTLSTAPTDRMNMPTVKFTTQPYEVAVMSTKESYIEGEFECYSGECFEMHKMCDGKIDCVDGRDESPNLCMGTIAGEDHYQCANGVWISHSKCCDNKFDCIDGSDEIPILCEYNEEWKGNAPKPCVEPIDKGLRFDGITAYHENRTHRFVYPNQLTRFKCYDKSSKMEGTEWNVCLITGEWRNDTRCSIKKPNYNKDTNGTNGCVIDKYDENLLIKKCDPFKCVEEVRPPINNMIVEFSCKGNTTLVPSKVKNSKLQCLDKKWINKGFDEDVECKNQCDGTQISCYDTLVPHCSNPRLAMFYCQKMMPAGTVVTFECKIGLRKSPNPLNVTCQDDGTWTDRSALKDYCTE</sequence>
<evidence type="ECO:0000256" key="7">
    <source>
        <dbReference type="PROSITE-ProRule" id="PRU00124"/>
    </source>
</evidence>
<feature type="disulfide bond" evidence="7">
    <location>
        <begin position="61"/>
        <end position="79"/>
    </location>
</feature>
<feature type="domain" description="Sushi" evidence="10">
    <location>
        <begin position="311"/>
        <end position="370"/>
    </location>
</feature>
<evidence type="ECO:0000256" key="8">
    <source>
        <dbReference type="PROSITE-ProRule" id="PRU00302"/>
    </source>
</evidence>
<comment type="subcellular location">
    <subcellularLocation>
        <location evidence="1">Membrane</location>
        <topology evidence="1">Single-pass membrane protein</topology>
    </subcellularLocation>
</comment>
<keyword evidence="3" id="KW-0677">Repeat</keyword>
<dbReference type="InterPro" id="IPR000436">
    <property type="entry name" value="Sushi_SCR_CCP_dom"/>
</dbReference>
<evidence type="ECO:0000256" key="6">
    <source>
        <dbReference type="ARBA" id="ARBA00023157"/>
    </source>
</evidence>
<dbReference type="InterPro" id="IPR002172">
    <property type="entry name" value="LDrepeatLR_classA_rpt"/>
</dbReference>
<dbReference type="Pfam" id="PF00057">
    <property type="entry name" value="Ldl_recept_a"/>
    <property type="match status" value="2"/>
</dbReference>
<dbReference type="InterPro" id="IPR036055">
    <property type="entry name" value="LDL_receptor-like_sf"/>
</dbReference>
<name>A0A484APY5_DRONA</name>
<evidence type="ECO:0000313" key="12">
    <source>
        <dbReference type="Proteomes" id="UP000295192"/>
    </source>
</evidence>
<evidence type="ECO:0000313" key="11">
    <source>
        <dbReference type="EMBL" id="TDG38847.1"/>
    </source>
</evidence>
<comment type="caution">
    <text evidence="8">Lacks conserved residue(s) required for the propagation of feature annotation.</text>
</comment>
<feature type="disulfide bond" evidence="7">
    <location>
        <begin position="102"/>
        <end position="120"/>
    </location>
</feature>
<dbReference type="EMBL" id="LSRL02001803">
    <property type="protein sequence ID" value="TDG38847.1"/>
    <property type="molecule type" value="Genomic_DNA"/>
</dbReference>
<protein>
    <recommendedName>
        <fullName evidence="10">Sushi domain-containing protein</fullName>
    </recommendedName>
</protein>
<dbReference type="Pfam" id="PF00084">
    <property type="entry name" value="Sushi"/>
    <property type="match status" value="1"/>
</dbReference>
<keyword evidence="6 7" id="KW-1015">Disulfide bond</keyword>
<evidence type="ECO:0000256" key="9">
    <source>
        <dbReference type="SAM" id="SignalP"/>
    </source>
</evidence>
<evidence type="ECO:0000256" key="4">
    <source>
        <dbReference type="ARBA" id="ARBA00022989"/>
    </source>
</evidence>
<dbReference type="SUPFAM" id="SSF57535">
    <property type="entry name" value="Complement control module/SCR domain"/>
    <property type="match status" value="1"/>
</dbReference>
<comment type="caution">
    <text evidence="11">The sequence shown here is derived from an EMBL/GenBank/DDBJ whole genome shotgun (WGS) entry which is preliminary data.</text>
</comment>
<dbReference type="InterPro" id="IPR050685">
    <property type="entry name" value="LDLR"/>
</dbReference>
<accession>A0A484APY5</accession>
<feature type="non-terminal residue" evidence="11">
    <location>
        <position position="370"/>
    </location>
</feature>
<evidence type="ECO:0000256" key="3">
    <source>
        <dbReference type="ARBA" id="ARBA00022737"/>
    </source>
</evidence>
<dbReference type="PROSITE" id="PS50068">
    <property type="entry name" value="LDLRA_2"/>
    <property type="match status" value="2"/>
</dbReference>
<dbReference type="CDD" id="cd00112">
    <property type="entry name" value="LDLa"/>
    <property type="match status" value="2"/>
</dbReference>
<dbReference type="InterPro" id="IPR035976">
    <property type="entry name" value="Sushi/SCR/CCP_sf"/>
</dbReference>
<dbReference type="GO" id="GO:0016192">
    <property type="term" value="P:vesicle-mediated transport"/>
    <property type="evidence" value="ECO:0007669"/>
    <property type="project" value="UniProtKB-ARBA"/>
</dbReference>
<dbReference type="SUPFAM" id="SSF57424">
    <property type="entry name" value="LDL receptor-like module"/>
    <property type="match status" value="2"/>
</dbReference>
<evidence type="ECO:0000256" key="5">
    <source>
        <dbReference type="ARBA" id="ARBA00023136"/>
    </source>
</evidence>
<keyword evidence="2" id="KW-0812">Transmembrane</keyword>
<keyword evidence="9" id="KW-0732">Signal</keyword>
<dbReference type="GO" id="GO:0005886">
    <property type="term" value="C:plasma membrane"/>
    <property type="evidence" value="ECO:0007669"/>
    <property type="project" value="TreeGrafter"/>
</dbReference>
<evidence type="ECO:0000256" key="2">
    <source>
        <dbReference type="ARBA" id="ARBA00022692"/>
    </source>
</evidence>
<proteinExistence type="predicted"/>
<dbReference type="PROSITE" id="PS50923">
    <property type="entry name" value="SUSHI"/>
    <property type="match status" value="1"/>
</dbReference>
<dbReference type="AlphaFoldDB" id="A0A484APY5"/>
<organism evidence="11 12">
    <name type="scientific">Drosophila navojoa</name>
    <name type="common">Fruit fly</name>
    <dbReference type="NCBI Taxonomy" id="7232"/>
    <lineage>
        <taxon>Eukaryota</taxon>
        <taxon>Metazoa</taxon>
        <taxon>Ecdysozoa</taxon>
        <taxon>Arthropoda</taxon>
        <taxon>Hexapoda</taxon>
        <taxon>Insecta</taxon>
        <taxon>Pterygota</taxon>
        <taxon>Neoptera</taxon>
        <taxon>Endopterygota</taxon>
        <taxon>Diptera</taxon>
        <taxon>Brachycera</taxon>
        <taxon>Muscomorpha</taxon>
        <taxon>Ephydroidea</taxon>
        <taxon>Drosophilidae</taxon>
        <taxon>Drosophila</taxon>
    </lineage>
</organism>
<dbReference type="Gene3D" id="4.10.400.10">
    <property type="entry name" value="Low-density Lipoprotein Receptor"/>
    <property type="match status" value="2"/>
</dbReference>
<reference evidence="11 12" key="1">
    <citation type="journal article" date="2019" name="J. Hered.">
        <title>An Improved Genome Assembly for Drosophila navojoa, the Basal Species in the mojavensis Cluster.</title>
        <authorList>
            <person name="Vanderlinde T."/>
            <person name="Dupim E.G."/>
            <person name="Nazario-Yepiz N.O."/>
            <person name="Carvalho A.B."/>
        </authorList>
    </citation>
    <scope>NUCLEOTIDE SEQUENCE [LARGE SCALE GENOMIC DNA]</scope>
    <source>
        <strain evidence="11">Navoj_Jal97</strain>
        <tissue evidence="11">Whole organism</tissue>
    </source>
</reference>
<evidence type="ECO:0000256" key="1">
    <source>
        <dbReference type="ARBA" id="ARBA00004167"/>
    </source>
</evidence>
<evidence type="ECO:0000259" key="10">
    <source>
        <dbReference type="PROSITE" id="PS50923"/>
    </source>
</evidence>
<dbReference type="PRINTS" id="PR00261">
    <property type="entry name" value="LDLRECEPTOR"/>
</dbReference>
<keyword evidence="4" id="KW-1133">Transmembrane helix</keyword>
<dbReference type="Gene3D" id="2.10.70.10">
    <property type="entry name" value="Complement Module, domain 1"/>
    <property type="match status" value="1"/>
</dbReference>
<dbReference type="SMART" id="SM00192">
    <property type="entry name" value="LDLa"/>
    <property type="match status" value="2"/>
</dbReference>
<dbReference type="PANTHER" id="PTHR24270">
    <property type="entry name" value="LOW-DENSITY LIPOPROTEIN RECEPTOR-RELATED"/>
    <property type="match status" value="1"/>
</dbReference>